<reference evidence="3" key="1">
    <citation type="submission" date="2022-07" db="EMBL/GenBank/DDBJ databases">
        <title>Phylogenomic reconstructions and comparative analyses of Kickxellomycotina fungi.</title>
        <authorList>
            <person name="Reynolds N.K."/>
            <person name="Stajich J.E."/>
            <person name="Barry K."/>
            <person name="Grigoriev I.V."/>
            <person name="Crous P."/>
            <person name="Smith M.E."/>
        </authorList>
    </citation>
    <scope>NUCLEOTIDE SEQUENCE</scope>
    <source>
        <strain evidence="3">NBRC 105414</strain>
    </source>
</reference>
<evidence type="ECO:0000313" key="3">
    <source>
        <dbReference type="EMBL" id="KAJ2778702.1"/>
    </source>
</evidence>
<evidence type="ECO:0000313" key="4">
    <source>
        <dbReference type="Proteomes" id="UP001140217"/>
    </source>
</evidence>
<dbReference type="Gene3D" id="1.10.10.1210">
    <property type="entry name" value="MAGE homology domain, winged helix WH2 motif"/>
    <property type="match status" value="1"/>
</dbReference>
<dbReference type="Pfam" id="PF01454">
    <property type="entry name" value="MAGE"/>
    <property type="match status" value="1"/>
</dbReference>
<proteinExistence type="predicted"/>
<organism evidence="3 4">
    <name type="scientific">Coemansia javaensis</name>
    <dbReference type="NCBI Taxonomy" id="2761396"/>
    <lineage>
        <taxon>Eukaryota</taxon>
        <taxon>Fungi</taxon>
        <taxon>Fungi incertae sedis</taxon>
        <taxon>Zoopagomycota</taxon>
        <taxon>Kickxellomycotina</taxon>
        <taxon>Kickxellomycetes</taxon>
        <taxon>Kickxellales</taxon>
        <taxon>Kickxellaceae</taxon>
        <taxon>Coemansia</taxon>
    </lineage>
</organism>
<name>A0A9W8LH40_9FUNG</name>
<dbReference type="InterPro" id="IPR002190">
    <property type="entry name" value="MHD_dom"/>
</dbReference>
<feature type="region of interest" description="Disordered" evidence="1">
    <location>
        <begin position="203"/>
        <end position="227"/>
    </location>
</feature>
<dbReference type="OrthoDB" id="205198at2759"/>
<feature type="domain" description="MAGE" evidence="2">
    <location>
        <begin position="14"/>
        <end position="242"/>
    </location>
</feature>
<sequence>MDSQDDLDRAATDLARFALASHAAGRAMRREDVRALELPGLGGRGFKAALERASRLLEESMGLAIVALPMHERQLAGDAATQQQQQQQQQQQSGSKAPTRWVLQNALPDAARERVQPVQSEDEAATLGFAAAVLSLVFVNNMSISNDQLALYVRRLGPPDCVLPPGESRDAPAYATAAQMDSAAQTAIAFLVRRGYLDRLSPHASAAGETQAQHPPDGGDAEPGVEYTWGPQAKVRFEPLDMARFIAAMTEQECTPEFVKTVARAYGRDIPAPAG</sequence>
<evidence type="ECO:0000259" key="2">
    <source>
        <dbReference type="SMART" id="SM01373"/>
    </source>
</evidence>
<dbReference type="EMBL" id="JANBUL010000215">
    <property type="protein sequence ID" value="KAJ2778702.1"/>
    <property type="molecule type" value="Genomic_DNA"/>
</dbReference>
<protein>
    <recommendedName>
        <fullName evidence="2">MAGE domain-containing protein</fullName>
    </recommendedName>
</protein>
<dbReference type="InterPro" id="IPR041899">
    <property type="entry name" value="MAGE_WH2"/>
</dbReference>
<feature type="region of interest" description="Disordered" evidence="1">
    <location>
        <begin position="76"/>
        <end position="99"/>
    </location>
</feature>
<dbReference type="SMART" id="SM01373">
    <property type="entry name" value="MAGE"/>
    <property type="match status" value="1"/>
</dbReference>
<dbReference type="AlphaFoldDB" id="A0A9W8LH40"/>
<accession>A0A9W8LH40</accession>
<comment type="caution">
    <text evidence="3">The sequence shown here is derived from an EMBL/GenBank/DDBJ whole genome shotgun (WGS) entry which is preliminary data.</text>
</comment>
<gene>
    <name evidence="3" type="ORF">H4R18_004453</name>
</gene>
<dbReference type="Proteomes" id="UP001140217">
    <property type="component" value="Unassembled WGS sequence"/>
</dbReference>
<keyword evidence="4" id="KW-1185">Reference proteome</keyword>
<feature type="compositionally biased region" description="Low complexity" evidence="1">
    <location>
        <begin position="82"/>
        <end position="92"/>
    </location>
</feature>
<evidence type="ECO:0000256" key="1">
    <source>
        <dbReference type="SAM" id="MobiDB-lite"/>
    </source>
</evidence>